<organism evidence="1">
    <name type="scientific">Timema tahoe</name>
    <dbReference type="NCBI Taxonomy" id="61484"/>
    <lineage>
        <taxon>Eukaryota</taxon>
        <taxon>Metazoa</taxon>
        <taxon>Ecdysozoa</taxon>
        <taxon>Arthropoda</taxon>
        <taxon>Hexapoda</taxon>
        <taxon>Insecta</taxon>
        <taxon>Pterygota</taxon>
        <taxon>Neoptera</taxon>
        <taxon>Polyneoptera</taxon>
        <taxon>Phasmatodea</taxon>
        <taxon>Timematodea</taxon>
        <taxon>Timematoidea</taxon>
        <taxon>Timematidae</taxon>
        <taxon>Timema</taxon>
    </lineage>
</organism>
<dbReference type="EMBL" id="OE002998">
    <property type="protein sequence ID" value="CAD7459594.1"/>
    <property type="molecule type" value="Genomic_DNA"/>
</dbReference>
<gene>
    <name evidence="1" type="ORF">TTEB3V08_LOCUS7543</name>
</gene>
<name>A0A7R9NX90_9NEOP</name>
<reference evidence="1" key="1">
    <citation type="submission" date="2020-11" db="EMBL/GenBank/DDBJ databases">
        <authorList>
            <person name="Tran Van P."/>
        </authorList>
    </citation>
    <scope>NUCLEOTIDE SEQUENCE</scope>
</reference>
<sequence length="82" mass="9583">MRKLELEQGVMIRAYPDLTMLLNCHHALNLRRLLGDLSDTTLPLATVSPNIRHTLCMRSLLRVCLLSKRSWVQFPAWLKIYH</sequence>
<protein>
    <submittedName>
        <fullName evidence="1">Uncharacterized protein</fullName>
    </submittedName>
</protein>
<proteinExistence type="predicted"/>
<evidence type="ECO:0000313" key="1">
    <source>
        <dbReference type="EMBL" id="CAD7459594.1"/>
    </source>
</evidence>
<accession>A0A7R9NX90</accession>
<dbReference type="AlphaFoldDB" id="A0A7R9NX90"/>